<evidence type="ECO:0000313" key="1">
    <source>
        <dbReference type="EMBL" id="SBP57461.1"/>
    </source>
</evidence>
<proteinExistence type="predicted"/>
<dbReference type="GO" id="GO:0005085">
    <property type="term" value="F:guanyl-nucleotide exchange factor activity"/>
    <property type="evidence" value="ECO:0007669"/>
    <property type="project" value="UniProtKB-ARBA"/>
</dbReference>
<accession>A0A1A8ASL4</accession>
<dbReference type="PANTHER" id="PTHR12296">
    <property type="entry name" value="DENN DOMAIN-CONTAINING PROTEIN 4"/>
    <property type="match status" value="1"/>
</dbReference>
<dbReference type="GO" id="GO:0032483">
    <property type="term" value="P:regulation of Rab protein signal transduction"/>
    <property type="evidence" value="ECO:0007669"/>
    <property type="project" value="TreeGrafter"/>
</dbReference>
<dbReference type="PANTHER" id="PTHR12296:SF21">
    <property type="entry name" value="DENN DOMAIN-CONTAINING PROTEIN 3"/>
    <property type="match status" value="1"/>
</dbReference>
<name>A0A1A8ASL4_NOTFU</name>
<dbReference type="InterPro" id="IPR051696">
    <property type="entry name" value="DENN_Domain_GEFs"/>
</dbReference>
<dbReference type="GO" id="GO:0031410">
    <property type="term" value="C:cytoplasmic vesicle"/>
    <property type="evidence" value="ECO:0007669"/>
    <property type="project" value="TreeGrafter"/>
</dbReference>
<dbReference type="AlphaFoldDB" id="A0A1A8ASL4"/>
<sequence length="178" mass="19174">MTPALTNVLLMDAVARCLQTQNSISAASKLAYFDKIKHEAPMIVPETTSEALKHKINPSVGLAEPQTVHLLLYPPGQLSCSSSQDESEGCYSQAAQTPWSCVCGKPTAPSIRSEGSPFPDLQDHLHDPNQIWVGCRGRSSGGGYCDGLLRSWVLVVDLDSLAVVKELLAHSDNIQTLC</sequence>
<protein>
    <submittedName>
        <fullName evidence="1">DENN/MADD domain containing 3a</fullName>
    </submittedName>
</protein>
<dbReference type="EMBL" id="HADY01018976">
    <property type="protein sequence ID" value="SBP57461.1"/>
    <property type="molecule type" value="Transcribed_RNA"/>
</dbReference>
<gene>
    <name evidence="1" type="primary">DENND3A</name>
</gene>
<reference evidence="1" key="2">
    <citation type="submission" date="2016-06" db="EMBL/GenBank/DDBJ databases">
        <title>The genome of a short-lived fish provides insights into sex chromosome evolution and the genetic control of aging.</title>
        <authorList>
            <person name="Reichwald K."/>
            <person name="Felder M."/>
            <person name="Petzold A."/>
            <person name="Koch P."/>
            <person name="Groth M."/>
            <person name="Platzer M."/>
        </authorList>
    </citation>
    <scope>NUCLEOTIDE SEQUENCE</scope>
    <source>
        <tissue evidence="1">Brain</tissue>
    </source>
</reference>
<organism evidence="1">
    <name type="scientific">Nothobranchius furzeri</name>
    <name type="common">Turquoise killifish</name>
    <dbReference type="NCBI Taxonomy" id="105023"/>
    <lineage>
        <taxon>Eukaryota</taxon>
        <taxon>Metazoa</taxon>
        <taxon>Chordata</taxon>
        <taxon>Craniata</taxon>
        <taxon>Vertebrata</taxon>
        <taxon>Euteleostomi</taxon>
        <taxon>Actinopterygii</taxon>
        <taxon>Neopterygii</taxon>
        <taxon>Teleostei</taxon>
        <taxon>Neoteleostei</taxon>
        <taxon>Acanthomorphata</taxon>
        <taxon>Ovalentaria</taxon>
        <taxon>Atherinomorphae</taxon>
        <taxon>Cyprinodontiformes</taxon>
        <taxon>Nothobranchiidae</taxon>
        <taxon>Nothobranchius</taxon>
    </lineage>
</organism>
<reference evidence="1" key="1">
    <citation type="submission" date="2016-05" db="EMBL/GenBank/DDBJ databases">
        <authorList>
            <person name="Lavstsen T."/>
            <person name="Jespersen J.S."/>
        </authorList>
    </citation>
    <scope>NUCLEOTIDE SEQUENCE</scope>
    <source>
        <tissue evidence="1">Brain</tissue>
    </source>
</reference>